<dbReference type="InterPro" id="IPR052526">
    <property type="entry name" value="HTH-type_Bedaq_tolerance"/>
</dbReference>
<reference evidence="2 3" key="1">
    <citation type="submission" date="2020-04" db="EMBL/GenBank/DDBJ databases">
        <title>Hymenobacter polaris sp. nov., isolated from Arctic soil.</title>
        <authorList>
            <person name="Dahal R.H."/>
        </authorList>
    </citation>
    <scope>NUCLEOTIDE SEQUENCE [LARGE SCALE GENOMIC DNA]</scope>
    <source>
        <strain evidence="2 3">RP-2-7</strain>
    </source>
</reference>
<accession>A0A7Y0AAL2</accession>
<dbReference type="InterPro" id="IPR036390">
    <property type="entry name" value="WH_DNA-bd_sf"/>
</dbReference>
<dbReference type="SUPFAM" id="SSF46785">
    <property type="entry name" value="Winged helix' DNA-binding domain"/>
    <property type="match status" value="1"/>
</dbReference>
<evidence type="ECO:0000313" key="2">
    <source>
        <dbReference type="EMBL" id="NML63835.1"/>
    </source>
</evidence>
<dbReference type="Pfam" id="PF01047">
    <property type="entry name" value="MarR"/>
    <property type="match status" value="1"/>
</dbReference>
<dbReference type="EMBL" id="JABBGH010000001">
    <property type="protein sequence ID" value="NML63835.1"/>
    <property type="molecule type" value="Genomic_DNA"/>
</dbReference>
<evidence type="ECO:0000313" key="3">
    <source>
        <dbReference type="Proteomes" id="UP000559626"/>
    </source>
</evidence>
<keyword evidence="3" id="KW-1185">Reference proteome</keyword>
<organism evidence="2 3">
    <name type="scientific">Hymenobacter polaris</name>
    <dbReference type="NCBI Taxonomy" id="2682546"/>
    <lineage>
        <taxon>Bacteria</taxon>
        <taxon>Pseudomonadati</taxon>
        <taxon>Bacteroidota</taxon>
        <taxon>Cytophagia</taxon>
        <taxon>Cytophagales</taxon>
        <taxon>Hymenobacteraceae</taxon>
        <taxon>Hymenobacter</taxon>
    </lineage>
</organism>
<feature type="domain" description="HTH marR-type" evidence="1">
    <location>
        <begin position="4"/>
        <end position="138"/>
    </location>
</feature>
<dbReference type="Proteomes" id="UP000559626">
    <property type="component" value="Unassembled WGS sequence"/>
</dbReference>
<dbReference type="RefSeq" id="WP_169529171.1">
    <property type="nucleotide sequence ID" value="NZ_JABBGH010000001.1"/>
</dbReference>
<dbReference type="AlphaFoldDB" id="A0A7Y0AAL2"/>
<dbReference type="SMART" id="SM00347">
    <property type="entry name" value="HTH_MARR"/>
    <property type="match status" value="1"/>
</dbReference>
<dbReference type="PANTHER" id="PTHR39515:SF2">
    <property type="entry name" value="HTH-TYPE TRANSCRIPTIONAL REGULATOR RV0880"/>
    <property type="match status" value="1"/>
</dbReference>
<dbReference type="PANTHER" id="PTHR39515">
    <property type="entry name" value="CONSERVED PROTEIN"/>
    <property type="match status" value="1"/>
</dbReference>
<sequence>MPPAPHLATDLRTVVTRLVKKLRTHSPSREQLSLTERSVVRLLDQHPHLLPSELAAREKVTTQAMSQILRHLAARGYLTRQPSPTDRRKVLVALAPAGRALLRAARQERDEWLHQTLQQTCSAAELACLQQALPILSKLVDAD</sequence>
<dbReference type="GO" id="GO:0003700">
    <property type="term" value="F:DNA-binding transcription factor activity"/>
    <property type="evidence" value="ECO:0007669"/>
    <property type="project" value="InterPro"/>
</dbReference>
<comment type="caution">
    <text evidence="2">The sequence shown here is derived from an EMBL/GenBank/DDBJ whole genome shotgun (WGS) entry which is preliminary data.</text>
</comment>
<proteinExistence type="predicted"/>
<dbReference type="InterPro" id="IPR000835">
    <property type="entry name" value="HTH_MarR-typ"/>
</dbReference>
<name>A0A7Y0AAL2_9BACT</name>
<evidence type="ECO:0000259" key="1">
    <source>
        <dbReference type="PROSITE" id="PS50995"/>
    </source>
</evidence>
<dbReference type="InterPro" id="IPR036388">
    <property type="entry name" value="WH-like_DNA-bd_sf"/>
</dbReference>
<dbReference type="Gene3D" id="1.10.10.10">
    <property type="entry name" value="Winged helix-like DNA-binding domain superfamily/Winged helix DNA-binding domain"/>
    <property type="match status" value="1"/>
</dbReference>
<protein>
    <submittedName>
        <fullName evidence="2">MarR family transcriptional regulator</fullName>
    </submittedName>
</protein>
<dbReference type="PROSITE" id="PS50995">
    <property type="entry name" value="HTH_MARR_2"/>
    <property type="match status" value="1"/>
</dbReference>
<gene>
    <name evidence="2" type="ORF">HHL22_01325</name>
</gene>